<dbReference type="CDD" id="cd16329">
    <property type="entry name" value="LolA_like"/>
    <property type="match status" value="1"/>
</dbReference>
<proteinExistence type="predicted"/>
<dbReference type="Proteomes" id="UP001501757">
    <property type="component" value="Unassembled WGS sequence"/>
</dbReference>
<keyword evidence="3" id="KW-0449">Lipoprotein</keyword>
<reference evidence="4" key="1">
    <citation type="journal article" date="2019" name="Int. J. Syst. Evol. Microbiol.">
        <title>The Global Catalogue of Microorganisms (GCM) 10K type strain sequencing project: providing services to taxonomists for standard genome sequencing and annotation.</title>
        <authorList>
            <consortium name="The Broad Institute Genomics Platform"/>
            <consortium name="The Broad Institute Genome Sequencing Center for Infectious Disease"/>
            <person name="Wu L."/>
            <person name="Ma J."/>
        </authorList>
    </citation>
    <scope>NUCLEOTIDE SEQUENCE [LARGE SCALE GENOMIC DNA]</scope>
    <source>
        <strain evidence="4">JCM 13378</strain>
    </source>
</reference>
<dbReference type="RefSeq" id="WP_343842491.1">
    <property type="nucleotide sequence ID" value="NZ_BAAAEI010000006.1"/>
</dbReference>
<protein>
    <submittedName>
        <fullName evidence="3">Outer membrane lipoprotein-sorting protein</fullName>
    </submittedName>
</protein>
<evidence type="ECO:0000259" key="2">
    <source>
        <dbReference type="Pfam" id="PF17131"/>
    </source>
</evidence>
<sequence length="257" mass="30156">MKLTIFMLGLLTISGSIQAQTMTAQEVAKQIMQRPDGQHVKRQLRMTLIDPSGNKMSREAEVWRTTDQQIRKTLIRFTAPKRIKDTAFLTFDYQLENHDDEQWMYLPALRRERRIPASDRGDHFMGSEFSYEDVKSELKFPLHDYQFSLLGQEQGYWLLQGIPVSPELADSLGFSRFVAKVDEQSWLPIQVEFWDRQDRPLKTVKVTDKALIDGFWTLKQIEVSNVQSGHASRFDYLTVEYRKDMDPKRFNVTSLRQ</sequence>
<accession>A0ABP3GJV0</accession>
<evidence type="ECO:0000313" key="4">
    <source>
        <dbReference type="Proteomes" id="UP001501757"/>
    </source>
</evidence>
<gene>
    <name evidence="3" type="ORF">GCM10009092_09990</name>
</gene>
<dbReference type="InterPro" id="IPR033399">
    <property type="entry name" value="TP_0789-like"/>
</dbReference>
<feature type="chain" id="PRO_5046021127" evidence="1">
    <location>
        <begin position="20"/>
        <end position="257"/>
    </location>
</feature>
<dbReference type="EMBL" id="BAAAEI010000006">
    <property type="protein sequence ID" value="GAA0347615.1"/>
    <property type="molecule type" value="Genomic_DNA"/>
</dbReference>
<keyword evidence="1" id="KW-0732">Signal</keyword>
<dbReference type="Gene3D" id="2.50.20.10">
    <property type="entry name" value="Lipoprotein localisation LolA/LolB/LppX"/>
    <property type="match status" value="1"/>
</dbReference>
<dbReference type="Pfam" id="PF17131">
    <property type="entry name" value="LolA_like"/>
    <property type="match status" value="1"/>
</dbReference>
<name>A0ABP3GJV0_9ALTE</name>
<organism evidence="3 4">
    <name type="scientific">Bowmanella denitrificans</name>
    <dbReference type="NCBI Taxonomy" id="366582"/>
    <lineage>
        <taxon>Bacteria</taxon>
        <taxon>Pseudomonadati</taxon>
        <taxon>Pseudomonadota</taxon>
        <taxon>Gammaproteobacteria</taxon>
        <taxon>Alteromonadales</taxon>
        <taxon>Alteromonadaceae</taxon>
        <taxon>Bowmanella</taxon>
    </lineage>
</organism>
<feature type="signal peptide" evidence="1">
    <location>
        <begin position="1"/>
        <end position="19"/>
    </location>
</feature>
<evidence type="ECO:0000256" key="1">
    <source>
        <dbReference type="SAM" id="SignalP"/>
    </source>
</evidence>
<keyword evidence="4" id="KW-1185">Reference proteome</keyword>
<evidence type="ECO:0000313" key="3">
    <source>
        <dbReference type="EMBL" id="GAA0347615.1"/>
    </source>
</evidence>
<feature type="domain" description="Uncharacterized protein TP-0789" evidence="2">
    <location>
        <begin position="71"/>
        <end position="256"/>
    </location>
</feature>
<comment type="caution">
    <text evidence="3">The sequence shown here is derived from an EMBL/GenBank/DDBJ whole genome shotgun (WGS) entry which is preliminary data.</text>
</comment>